<evidence type="ECO:0000313" key="2">
    <source>
        <dbReference type="WBParaSite" id="ES5_v2.g11910.t1"/>
    </source>
</evidence>
<sequence length="199" mass="22207">MMVKDQPSVFRPTSMRIDSSNNDNFENVGISNDASSGSSTAFVPDMEAVPGYADSEHQIKIYSSRADDDFNTGDEQLPNAVGFANDLLTLTEYIKENKEKAILYFLLSVTSGLLLLLLVCICQQCRKKEPKTRQPDSRRLQSAKSPELNSLIGGSSNTSPMFFDSDTHSRMGLDMGDGHYMRFSQVTPPRIPQSMHYYT</sequence>
<protein>
    <submittedName>
        <fullName evidence="2">Uncharacterized protein</fullName>
    </submittedName>
</protein>
<proteinExistence type="predicted"/>
<organism evidence="1 2">
    <name type="scientific">Panagrolaimus sp. ES5</name>
    <dbReference type="NCBI Taxonomy" id="591445"/>
    <lineage>
        <taxon>Eukaryota</taxon>
        <taxon>Metazoa</taxon>
        <taxon>Ecdysozoa</taxon>
        <taxon>Nematoda</taxon>
        <taxon>Chromadorea</taxon>
        <taxon>Rhabditida</taxon>
        <taxon>Tylenchina</taxon>
        <taxon>Panagrolaimomorpha</taxon>
        <taxon>Panagrolaimoidea</taxon>
        <taxon>Panagrolaimidae</taxon>
        <taxon>Panagrolaimus</taxon>
    </lineage>
</organism>
<dbReference type="WBParaSite" id="ES5_v2.g11910.t1">
    <property type="protein sequence ID" value="ES5_v2.g11910.t1"/>
    <property type="gene ID" value="ES5_v2.g11910"/>
</dbReference>
<dbReference type="Proteomes" id="UP000887579">
    <property type="component" value="Unplaced"/>
</dbReference>
<reference evidence="2" key="1">
    <citation type="submission" date="2022-11" db="UniProtKB">
        <authorList>
            <consortium name="WormBaseParasite"/>
        </authorList>
    </citation>
    <scope>IDENTIFICATION</scope>
</reference>
<name>A0AC34F4R2_9BILA</name>
<evidence type="ECO:0000313" key="1">
    <source>
        <dbReference type="Proteomes" id="UP000887579"/>
    </source>
</evidence>
<accession>A0AC34F4R2</accession>